<comment type="caution">
    <text evidence="8">The sequence shown here is derived from an EMBL/GenBank/DDBJ whole genome shotgun (WGS) entry which is preliminary data.</text>
</comment>
<dbReference type="PROSITE" id="PS51903">
    <property type="entry name" value="CLP_R"/>
    <property type="match status" value="1"/>
</dbReference>
<evidence type="ECO:0000313" key="8">
    <source>
        <dbReference type="EMBL" id="OVA10320.1"/>
    </source>
</evidence>
<evidence type="ECO:0000259" key="7">
    <source>
        <dbReference type="PROSITE" id="PS51903"/>
    </source>
</evidence>
<dbReference type="InParanoid" id="A0A200QIJ7"/>
<dbReference type="Proteomes" id="UP000195402">
    <property type="component" value="Unassembled WGS sequence"/>
</dbReference>
<evidence type="ECO:0000256" key="6">
    <source>
        <dbReference type="SAM" id="MobiDB-lite"/>
    </source>
</evidence>
<feature type="region of interest" description="Disordered" evidence="6">
    <location>
        <begin position="585"/>
        <end position="604"/>
    </location>
</feature>
<accession>A0A200QIJ7</accession>
<protein>
    <submittedName>
        <fullName evidence="8">ATPase</fullName>
    </submittedName>
</protein>
<keyword evidence="3" id="KW-0805">Transcription regulation</keyword>
<dbReference type="PANTHER" id="PTHR43572">
    <property type="entry name" value="CHAPERONE PROTEIN CLPD, CHLOROPLASTIC"/>
    <property type="match status" value="1"/>
</dbReference>
<gene>
    <name evidence="8" type="ORF">BVC80_8911g29</name>
</gene>
<reference evidence="8 9" key="1">
    <citation type="journal article" date="2017" name="Mol. Plant">
        <title>The Genome of Medicinal Plant Macleaya cordata Provides New Insights into Benzylisoquinoline Alkaloids Metabolism.</title>
        <authorList>
            <person name="Liu X."/>
            <person name="Liu Y."/>
            <person name="Huang P."/>
            <person name="Ma Y."/>
            <person name="Qing Z."/>
            <person name="Tang Q."/>
            <person name="Cao H."/>
            <person name="Cheng P."/>
            <person name="Zheng Y."/>
            <person name="Yuan Z."/>
            <person name="Zhou Y."/>
            <person name="Liu J."/>
            <person name="Tang Z."/>
            <person name="Zhuo Y."/>
            <person name="Zhang Y."/>
            <person name="Yu L."/>
            <person name="Huang J."/>
            <person name="Yang P."/>
            <person name="Peng Q."/>
            <person name="Zhang J."/>
            <person name="Jiang W."/>
            <person name="Zhang Z."/>
            <person name="Lin K."/>
            <person name="Ro D.K."/>
            <person name="Chen X."/>
            <person name="Xiong X."/>
            <person name="Shang Y."/>
            <person name="Huang S."/>
            <person name="Zeng J."/>
        </authorList>
    </citation>
    <scope>NUCLEOTIDE SEQUENCE [LARGE SCALE GENOMIC DNA]</scope>
    <source>
        <strain evidence="9">cv. BLH2017</strain>
        <tissue evidence="8">Root</tissue>
    </source>
</reference>
<keyword evidence="9" id="KW-1185">Reference proteome</keyword>
<dbReference type="SUPFAM" id="SSF52540">
    <property type="entry name" value="P-loop containing nucleoside triphosphate hydrolases"/>
    <property type="match status" value="1"/>
</dbReference>
<dbReference type="InterPro" id="IPR058954">
    <property type="entry name" value="AAA_lid_SMAX1"/>
</dbReference>
<evidence type="ECO:0000256" key="4">
    <source>
        <dbReference type="ARBA" id="ARBA00023163"/>
    </source>
</evidence>
<dbReference type="InterPro" id="IPR051650">
    <property type="entry name" value="SL_signaling_regulator"/>
</dbReference>
<dbReference type="PANTHER" id="PTHR43572:SF38">
    <property type="entry name" value="PROTEIN SMAX1-LIKE 6"/>
    <property type="match status" value="1"/>
</dbReference>
<dbReference type="InterPro" id="IPR036628">
    <property type="entry name" value="Clp_N_dom_sf"/>
</dbReference>
<dbReference type="InterPro" id="IPR058680">
    <property type="entry name" value="NBD_SMAX1-like"/>
</dbReference>
<dbReference type="Pfam" id="PF07724">
    <property type="entry name" value="AAA_2"/>
    <property type="match status" value="1"/>
</dbReference>
<dbReference type="SUPFAM" id="SSF81923">
    <property type="entry name" value="Double Clp-N motif"/>
    <property type="match status" value="1"/>
</dbReference>
<name>A0A200QIJ7_MACCD</name>
<feature type="domain" description="Clp R" evidence="7">
    <location>
        <begin position="8"/>
        <end position="177"/>
    </location>
</feature>
<dbReference type="FunCoup" id="A0A200QIJ7">
    <property type="interactions" value="1529"/>
</dbReference>
<dbReference type="OMA" id="VCKGNGS"/>
<organism evidence="8 9">
    <name type="scientific">Macleaya cordata</name>
    <name type="common">Five-seeded plume-poppy</name>
    <name type="synonym">Bocconia cordata</name>
    <dbReference type="NCBI Taxonomy" id="56857"/>
    <lineage>
        <taxon>Eukaryota</taxon>
        <taxon>Viridiplantae</taxon>
        <taxon>Streptophyta</taxon>
        <taxon>Embryophyta</taxon>
        <taxon>Tracheophyta</taxon>
        <taxon>Spermatophyta</taxon>
        <taxon>Magnoliopsida</taxon>
        <taxon>Ranunculales</taxon>
        <taxon>Papaveraceae</taxon>
        <taxon>Papaveroideae</taxon>
        <taxon>Macleaya</taxon>
    </lineage>
</organism>
<evidence type="ECO:0000256" key="2">
    <source>
        <dbReference type="ARBA" id="ARBA00022737"/>
    </source>
</evidence>
<sequence length="1137" mass="125883">MPTPVSVAREFLTLEASRAVEEAVVVARRRGHSQTTSLHALSAFLSLPSSSLLREAISRVRSSIYTHRLQFKALELCFNVSLDRLPSSKTTAPDEPPISNSFMAAIKRSQATQKRHPENFHLNHHLNQQNQQSSVKVELQQLILSILDDPVVSRVFGEAGFKSYDIKLSIVRPPRVFNSRCPPPLFLCNLTGNDTELGKKSFNFPFSGFSCGLANSDGGDENCRRIGEVLMRKKERNPLLVGVCANDALQSFKEIVERGDVLPVEITGLSFNSIEKEVLEFINGSGSERLLRSRFEELEKLIEGCSGPGIVVSFGDLKAFIDENIVDSGQFVVTELMKLLELHREKLWLMGTAASYETYLKFIRRFPSVEKDWDLQLLPITSLRPSIGGFYSRPHSLMESFVPLGGFFSTPSDLKGPLSSKNQSISRCNLCNEKYEQEVSSILQGGCTLSVADQYKASLPSWLQTTELSQNKGFDVSKVKDDGAVLNAKVIGLQKKWTDICQRLNHISPMAEADISRVGPQVLPGIVGHPFVADRKDKVDNCCSSVHASPSKSSCKNVFPTSSIGFQKFPTPNQKMPIRLVCEGNDDNLQEKPSKSESFQTESLSSPACPLSSSGIPSCHASPATSVTTDLGLGTLYAPTTHTEPKNPIFQAHKERLQDFSGCSPSKVDVVSPNVSSPLQDFSGCFPSKVDLVSPNVTSPPVRPPSCSTPHSSGHFDPRDVKTLWRSLAEKVGRQNEVIYDISETIAHCRTGNVRRHGTSLRRDIWFSFLGPDRIAKRRIAEALAEIIFGSRKNLIFVDLSSEGGITCSSSIFGCQEIKGYDIKFRGKTIVDYIAEEISKKPLSIVFLENVDKADLLAQNSLTQAIRTGKFSDLHGRETSINNAIFITTSGDLKDKPISSGNELINFYEERILRAESWQMQILIGRVSEDTTICKNSNVLVTSRILANKRKLTGSGEAIERPEFLETTKRACRTSTKCLDLNLPAHEIEENYANSVNDEDSNSASDYSDSWLEEFIDQVDKRVVFKPFDFDALADKVLKEINKSFRNTFESNEVLLEIDLKVMEQILAAAWLSDENSAIEDWVKQVLGRSFADIRRQSFSGVVKSGSSTVLKLVACEGLLTEEKASGICLPSTIILN</sequence>
<keyword evidence="2 5" id="KW-0677">Repeat</keyword>
<keyword evidence="4" id="KW-0804">Transcription</keyword>
<dbReference type="Gene3D" id="3.40.50.300">
    <property type="entry name" value="P-loop containing nucleotide triphosphate hydrolases"/>
    <property type="match status" value="1"/>
</dbReference>
<proteinExistence type="inferred from homology"/>
<dbReference type="OrthoDB" id="1723324at2759"/>
<evidence type="ECO:0000256" key="1">
    <source>
        <dbReference type="ARBA" id="ARBA00008675"/>
    </source>
</evidence>
<comment type="similarity">
    <text evidence="1">Belongs to the ClpA/ClpB family.</text>
</comment>
<dbReference type="Pfam" id="PF26587">
    <property type="entry name" value="AAA_lid_SMAX1"/>
    <property type="match status" value="1"/>
</dbReference>
<evidence type="ECO:0000313" key="9">
    <source>
        <dbReference type="Proteomes" id="UP000195402"/>
    </source>
</evidence>
<dbReference type="Gene3D" id="1.10.1780.10">
    <property type="entry name" value="Clp, N-terminal domain"/>
    <property type="match status" value="1"/>
</dbReference>
<dbReference type="STRING" id="56857.A0A200QIJ7"/>
<evidence type="ECO:0000256" key="5">
    <source>
        <dbReference type="PROSITE-ProRule" id="PRU01251"/>
    </source>
</evidence>
<dbReference type="AlphaFoldDB" id="A0A200QIJ7"/>
<dbReference type="GO" id="GO:0005524">
    <property type="term" value="F:ATP binding"/>
    <property type="evidence" value="ECO:0007669"/>
    <property type="project" value="InterPro"/>
</dbReference>
<dbReference type="InterPro" id="IPR027417">
    <property type="entry name" value="P-loop_NTPase"/>
</dbReference>
<dbReference type="GO" id="GO:0016887">
    <property type="term" value="F:ATP hydrolysis activity"/>
    <property type="evidence" value="ECO:0007669"/>
    <property type="project" value="InterPro"/>
</dbReference>
<dbReference type="InterPro" id="IPR004176">
    <property type="entry name" value="Clp_R_N"/>
</dbReference>
<dbReference type="Pfam" id="PF23569">
    <property type="entry name" value="NBD_SMAX1"/>
    <property type="match status" value="1"/>
</dbReference>
<dbReference type="EMBL" id="MVGT01002011">
    <property type="protein sequence ID" value="OVA10320.1"/>
    <property type="molecule type" value="Genomic_DNA"/>
</dbReference>
<evidence type="ECO:0000256" key="3">
    <source>
        <dbReference type="ARBA" id="ARBA00023015"/>
    </source>
</evidence>
<dbReference type="InterPro" id="IPR003959">
    <property type="entry name" value="ATPase_AAA_core"/>
</dbReference>